<proteinExistence type="predicted"/>
<evidence type="ECO:0000313" key="3">
    <source>
        <dbReference type="EMBL" id="WAQ98366.1"/>
    </source>
</evidence>
<dbReference type="PANTHER" id="PTHR16078:SF1">
    <property type="entry name" value="COILED-COIL DOMAIN-CONTAINING PROTEIN 87"/>
    <property type="match status" value="1"/>
</dbReference>
<protein>
    <submittedName>
        <fullName evidence="3">CCD87-like protein</fullName>
    </submittedName>
</protein>
<feature type="region of interest" description="Disordered" evidence="2">
    <location>
        <begin position="268"/>
        <end position="300"/>
    </location>
</feature>
<feature type="compositionally biased region" description="Basic and acidic residues" evidence="2">
    <location>
        <begin position="25"/>
        <end position="35"/>
    </location>
</feature>
<evidence type="ECO:0000313" key="4">
    <source>
        <dbReference type="Proteomes" id="UP001164746"/>
    </source>
</evidence>
<feature type="coiled-coil region" evidence="1">
    <location>
        <begin position="693"/>
        <end position="723"/>
    </location>
</feature>
<evidence type="ECO:0000256" key="1">
    <source>
        <dbReference type="SAM" id="Coils"/>
    </source>
</evidence>
<organism evidence="3 4">
    <name type="scientific">Mya arenaria</name>
    <name type="common">Soft-shell clam</name>
    <dbReference type="NCBI Taxonomy" id="6604"/>
    <lineage>
        <taxon>Eukaryota</taxon>
        <taxon>Metazoa</taxon>
        <taxon>Spiralia</taxon>
        <taxon>Lophotrochozoa</taxon>
        <taxon>Mollusca</taxon>
        <taxon>Bivalvia</taxon>
        <taxon>Autobranchia</taxon>
        <taxon>Heteroconchia</taxon>
        <taxon>Euheterodonta</taxon>
        <taxon>Imparidentia</taxon>
        <taxon>Neoheterodontei</taxon>
        <taxon>Myida</taxon>
        <taxon>Myoidea</taxon>
        <taxon>Myidae</taxon>
        <taxon>Mya</taxon>
    </lineage>
</organism>
<dbReference type="PANTHER" id="PTHR16078">
    <property type="entry name" value="COILED-COIL DOMAIN-CONTAINING PROTEIN 87"/>
    <property type="match status" value="1"/>
</dbReference>
<name>A0ABY7DN48_MYAAR</name>
<feature type="region of interest" description="Disordered" evidence="2">
    <location>
        <begin position="741"/>
        <end position="817"/>
    </location>
</feature>
<feature type="region of interest" description="Disordered" evidence="2">
    <location>
        <begin position="916"/>
        <end position="935"/>
    </location>
</feature>
<dbReference type="Proteomes" id="UP001164746">
    <property type="component" value="Chromosome 3"/>
</dbReference>
<feature type="compositionally biased region" description="Basic and acidic residues" evidence="2">
    <location>
        <begin position="920"/>
        <end position="935"/>
    </location>
</feature>
<accession>A0ABY7DN48</accession>
<keyword evidence="1" id="KW-0175">Coiled coil</keyword>
<dbReference type="InterPro" id="IPR037383">
    <property type="entry name" value="CCDC87"/>
</dbReference>
<keyword evidence="4" id="KW-1185">Reference proteome</keyword>
<feature type="compositionally biased region" description="Basic and acidic residues" evidence="2">
    <location>
        <begin position="268"/>
        <end position="287"/>
    </location>
</feature>
<dbReference type="EMBL" id="CP111014">
    <property type="protein sequence ID" value="WAQ98366.1"/>
    <property type="molecule type" value="Genomic_DNA"/>
</dbReference>
<feature type="compositionally biased region" description="Polar residues" evidence="2">
    <location>
        <begin position="783"/>
        <end position="799"/>
    </location>
</feature>
<reference evidence="3" key="1">
    <citation type="submission" date="2022-11" db="EMBL/GenBank/DDBJ databases">
        <title>Centuries of genome instability and evolution in soft-shell clam transmissible cancer (bioRxiv).</title>
        <authorList>
            <person name="Hart S.F.M."/>
            <person name="Yonemitsu M.A."/>
            <person name="Giersch R.M."/>
            <person name="Beal B.F."/>
            <person name="Arriagada G."/>
            <person name="Davis B.W."/>
            <person name="Ostrander E.A."/>
            <person name="Goff S.P."/>
            <person name="Metzger M.J."/>
        </authorList>
    </citation>
    <scope>NUCLEOTIDE SEQUENCE</scope>
    <source>
        <strain evidence="3">MELC-2E11</strain>
        <tissue evidence="3">Siphon/mantle</tissue>
    </source>
</reference>
<evidence type="ECO:0000256" key="2">
    <source>
        <dbReference type="SAM" id="MobiDB-lite"/>
    </source>
</evidence>
<sequence>MPSAGTRFREERALNGALKALRKPQHYEPPEKKGEMYPMNWPGYDNNDVEKRISGVLGPLSLFAPFPHEDMKEEEPNIELERPVTPIDEEIKSQPMSFDKLAGYIRRRLSPRPDVPHLTFEDQQHLAGILMGEVTGVWPEIRKQIDDPFLSALENRELNRLLNSRGIFSGPANMSRLKAQLSLDANKFLNILMIRRYLVGDMRGGDDLDSQDSDFMYTPQLAGRPKSKLKRFRFKSPEHEARKIIANMPTLDMTKVSELVMDLPERELGTPSEVSEHPPSRLSDKESQSSGISKETVSKQRVLMKRSNSLPEFVGGETLMEELGISEDVRVDELERHEVRLLQEMNKRENQVKVEVAKKTPREEERREYISADLARLLGKAEEEVKADEDMPPLLQAITRSSKHDGMKASIPLREPKHAQPATVKTKMPNKMEVRASDVRVSERVCMSSITLDKYATVYNDLNDEIDAATVKQLDRNLFLGDEIREVYHEIMRTIPAQHLELDDDDNVVPCADSVNMTGTMASASLVRKRSDRVINPIFTKDQIKAPWGEMDPKQWVRTPNNPPKNFQGEDVFAPLDGIETPNMDKVHEVLRNPSKMSQLVTATEEFPSYVQDKVARTYASWLQWWKSTITSDDYLKYLSTQETDYMAAVFHFYDSGEDDDDEDDLAPTGLPATLGTTGHLSYLKPAVSRTTHTSKQTELKEKEKKLEKIEEMKVQKSEYQEGFWNVNSVLMGGLGKEPVIEEEEEESKEKPRSADTQRSAKTLQERAAARHSAKMDKPRQDITMSRASKVTTLTSASKMETDRSSVSEVEAPPTPQERLEKVWTNLEMPDGLKLDMAIKYSCNEFFMKLAQAIELWEAVTSKILRREELLVKLEKFERTKEKLCPKTERSTTKKLLLQGSPVHGQDEMGSYRDASLAAGRKETERHPVRGPDKKHTVKTCTIRTYSITFCTKSSIEIRKIYHET</sequence>
<feature type="compositionally biased region" description="Basic and acidic residues" evidence="2">
    <location>
        <begin position="764"/>
        <end position="781"/>
    </location>
</feature>
<feature type="region of interest" description="Disordered" evidence="2">
    <location>
        <begin position="15"/>
        <end position="39"/>
    </location>
</feature>
<gene>
    <name evidence="3" type="ORF">MAR_022739</name>
</gene>